<organism evidence="1">
    <name type="scientific">Thermodesulfobacterium geofontis</name>
    <dbReference type="NCBI Taxonomy" id="1295609"/>
    <lineage>
        <taxon>Bacteria</taxon>
        <taxon>Pseudomonadati</taxon>
        <taxon>Thermodesulfobacteriota</taxon>
        <taxon>Thermodesulfobacteria</taxon>
        <taxon>Thermodesulfobacteriales</taxon>
        <taxon>Thermodesulfobacteriaceae</taxon>
        <taxon>Thermodesulfobacterium</taxon>
    </lineage>
</organism>
<name>A0A7V5XFA7_9BACT</name>
<dbReference type="InterPro" id="IPR027417">
    <property type="entry name" value="P-loop_NTPase"/>
</dbReference>
<comment type="caution">
    <text evidence="1">The sequence shown here is derived from an EMBL/GenBank/DDBJ whole genome shotgun (WGS) entry which is preliminary data.</text>
</comment>
<evidence type="ECO:0000313" key="1">
    <source>
        <dbReference type="EMBL" id="HHQ15397.1"/>
    </source>
</evidence>
<sequence>MRTLILHVGAHKTGSTAIQVFLYKYRNLLQNFGLLYWIEEEITKKGMYGQHNLAWYFTNRTHVFSLDLLERMYFNFMNQISNKNLDVVISSEEFMFLNETSAERLIKDFSPFFDKIYLIIYVRPQVELVLSLYQTYVIHYKGTLDIENWFKGNLKIVDYYNLAKIFQGFNCEVICKPYIRNQFPNNDIVFDFIDTINQILRKNVAVPEDYRSKDLNISVPDFITLMVKYYNSQPSKNKLLPVLRKLGCY</sequence>
<proteinExistence type="predicted"/>
<dbReference type="EMBL" id="DRWR01000019">
    <property type="protein sequence ID" value="HHQ15397.1"/>
    <property type="molecule type" value="Genomic_DNA"/>
</dbReference>
<protein>
    <recommendedName>
        <fullName evidence="2">Sulfotransferase domain-containing protein</fullName>
    </recommendedName>
</protein>
<accession>A0A7V5XFA7</accession>
<dbReference type="SUPFAM" id="SSF52540">
    <property type="entry name" value="P-loop containing nucleoside triphosphate hydrolases"/>
    <property type="match status" value="1"/>
</dbReference>
<dbReference type="Gene3D" id="3.40.50.300">
    <property type="entry name" value="P-loop containing nucleotide triphosphate hydrolases"/>
    <property type="match status" value="1"/>
</dbReference>
<gene>
    <name evidence="1" type="ORF">ENM15_01030</name>
</gene>
<reference evidence="1" key="1">
    <citation type="journal article" date="2020" name="mSystems">
        <title>Genome- and Community-Level Interaction Insights into Carbon Utilization and Element Cycling Functions of Hydrothermarchaeota in Hydrothermal Sediment.</title>
        <authorList>
            <person name="Zhou Z."/>
            <person name="Liu Y."/>
            <person name="Xu W."/>
            <person name="Pan J."/>
            <person name="Luo Z.H."/>
            <person name="Li M."/>
        </authorList>
    </citation>
    <scope>NUCLEOTIDE SEQUENCE [LARGE SCALE GENOMIC DNA]</scope>
    <source>
        <strain evidence="1">SpSt-106</strain>
    </source>
</reference>
<dbReference type="AlphaFoldDB" id="A0A7V5XFA7"/>
<evidence type="ECO:0008006" key="2">
    <source>
        <dbReference type="Google" id="ProtNLM"/>
    </source>
</evidence>